<keyword evidence="2" id="KW-1133">Transmembrane helix</keyword>
<sequence length="192" mass="20855">MAGLSPQITNLIIILGMMQVAKKIPFDDPTVLNLCRAAYVASNLIILGIYLYIKVVIDKKKDMTTLKYVEPAPLGSSEEGKLVTTTVHAYDIGQLKNLIRAQGMGVLMMAVMHLYFKYTNPLLIQSIIPLKGALEANLTKIHIWGQPASGDLKRPFKQAAGFMSGLQSGPAQADKKAVESAERAGRGGVKEE</sequence>
<dbReference type="PANTHER" id="PTHR28112">
    <property type="entry name" value="SRP-INDEPENDENT TARGETING PROTEIN 3"/>
    <property type="match status" value="1"/>
</dbReference>
<evidence type="ECO:0000313" key="3">
    <source>
        <dbReference type="EMBL" id="SPQ20629.1"/>
    </source>
</evidence>
<dbReference type="Pfam" id="PF10032">
    <property type="entry name" value="Pho88"/>
    <property type="match status" value="1"/>
</dbReference>
<evidence type="ECO:0000256" key="1">
    <source>
        <dbReference type="SAM" id="MobiDB-lite"/>
    </source>
</evidence>
<dbReference type="AlphaFoldDB" id="A0A446BDU5"/>
<accession>A0A446BDU5</accession>
<keyword evidence="2" id="KW-0812">Transmembrane</keyword>
<evidence type="ECO:0000313" key="4">
    <source>
        <dbReference type="Proteomes" id="UP000289323"/>
    </source>
</evidence>
<keyword evidence="2" id="KW-0472">Membrane</keyword>
<feature type="region of interest" description="Disordered" evidence="1">
    <location>
        <begin position="164"/>
        <end position="192"/>
    </location>
</feature>
<reference evidence="3 4" key="1">
    <citation type="submission" date="2018-04" db="EMBL/GenBank/DDBJ databases">
        <authorList>
            <person name="Huttner S."/>
            <person name="Dainat J."/>
        </authorList>
    </citation>
    <scope>NUCLEOTIDE SEQUENCE [LARGE SCALE GENOMIC DNA]</scope>
</reference>
<gene>
    <name evidence="3" type="ORF">TT172_LOCUS3048</name>
</gene>
<evidence type="ECO:0000256" key="2">
    <source>
        <dbReference type="SAM" id="Phobius"/>
    </source>
</evidence>
<name>A0A446BDU5_9PEZI</name>
<feature type="transmembrane region" description="Helical" evidence="2">
    <location>
        <begin position="37"/>
        <end position="57"/>
    </location>
</feature>
<proteinExistence type="predicted"/>
<feature type="compositionally biased region" description="Basic and acidic residues" evidence="1">
    <location>
        <begin position="173"/>
        <end position="192"/>
    </location>
</feature>
<dbReference type="EMBL" id="OUUZ01000005">
    <property type="protein sequence ID" value="SPQ20629.1"/>
    <property type="molecule type" value="Genomic_DNA"/>
</dbReference>
<dbReference type="Proteomes" id="UP000289323">
    <property type="component" value="Unassembled WGS sequence"/>
</dbReference>
<dbReference type="PANTHER" id="PTHR28112:SF1">
    <property type="entry name" value="SRP-INDEPENDENT TARGETING PROTEIN 3"/>
    <property type="match status" value="1"/>
</dbReference>
<organism evidence="3 4">
    <name type="scientific">Thermothielavioides terrestris</name>
    <dbReference type="NCBI Taxonomy" id="2587410"/>
    <lineage>
        <taxon>Eukaryota</taxon>
        <taxon>Fungi</taxon>
        <taxon>Dikarya</taxon>
        <taxon>Ascomycota</taxon>
        <taxon>Pezizomycotina</taxon>
        <taxon>Sordariomycetes</taxon>
        <taxon>Sordariomycetidae</taxon>
        <taxon>Sordariales</taxon>
        <taxon>Chaetomiaceae</taxon>
        <taxon>Thermothielavioides</taxon>
    </lineage>
</organism>
<dbReference type="PIRSF" id="PIRSF008756">
    <property type="entry name" value="P_tr_PHO88"/>
    <property type="match status" value="1"/>
</dbReference>
<protein>
    <submittedName>
        <fullName evidence="3">Afabbadf-2991-4c75-b8aa-3765e37febf5</fullName>
    </submittedName>
</protein>
<dbReference type="GO" id="GO:0045047">
    <property type="term" value="P:protein targeting to ER"/>
    <property type="evidence" value="ECO:0007669"/>
    <property type="project" value="InterPro"/>
</dbReference>
<dbReference type="GO" id="GO:0005783">
    <property type="term" value="C:endoplasmic reticulum"/>
    <property type="evidence" value="ECO:0007669"/>
    <property type="project" value="InterPro"/>
</dbReference>
<dbReference type="InterPro" id="IPR012098">
    <property type="entry name" value="SND3_fun"/>
</dbReference>
<dbReference type="GO" id="GO:0005739">
    <property type="term" value="C:mitochondrion"/>
    <property type="evidence" value="ECO:0007669"/>
    <property type="project" value="TreeGrafter"/>
</dbReference>